<feature type="compositionally biased region" description="Basic residues" evidence="1">
    <location>
        <begin position="457"/>
        <end position="467"/>
    </location>
</feature>
<dbReference type="Pfam" id="PF01522">
    <property type="entry name" value="Polysacc_deac_1"/>
    <property type="match status" value="1"/>
</dbReference>
<evidence type="ECO:0000259" key="2">
    <source>
        <dbReference type="PROSITE" id="PS51677"/>
    </source>
</evidence>
<evidence type="ECO:0000313" key="4">
    <source>
        <dbReference type="Proteomes" id="UP000288859"/>
    </source>
</evidence>
<dbReference type="GO" id="GO:0005975">
    <property type="term" value="P:carbohydrate metabolic process"/>
    <property type="evidence" value="ECO:0007669"/>
    <property type="project" value="InterPro"/>
</dbReference>
<dbReference type="PROSITE" id="PS51677">
    <property type="entry name" value="NODB"/>
    <property type="match status" value="1"/>
</dbReference>
<dbReference type="GO" id="GO:0016810">
    <property type="term" value="F:hydrolase activity, acting on carbon-nitrogen (but not peptide) bonds"/>
    <property type="evidence" value="ECO:0007669"/>
    <property type="project" value="InterPro"/>
</dbReference>
<dbReference type="EMBL" id="NAJM01000062">
    <property type="protein sequence ID" value="RVX66399.1"/>
    <property type="molecule type" value="Genomic_DNA"/>
</dbReference>
<protein>
    <recommendedName>
        <fullName evidence="2">NodB homology domain-containing protein</fullName>
    </recommendedName>
</protein>
<comment type="caution">
    <text evidence="3">The sequence shown here is derived from an EMBL/GenBank/DDBJ whole genome shotgun (WGS) entry which is preliminary data.</text>
</comment>
<evidence type="ECO:0000313" key="3">
    <source>
        <dbReference type="EMBL" id="RVX66399.1"/>
    </source>
</evidence>
<feature type="domain" description="NodB homology" evidence="2">
    <location>
        <begin position="30"/>
        <end position="166"/>
    </location>
</feature>
<dbReference type="PANTHER" id="PTHR47561:SF1">
    <property type="entry name" value="POLYSACCHARIDE DEACETYLASE FAMILY PROTEIN (AFU_ORTHOLOGUE AFUA_6G05030)"/>
    <property type="match status" value="1"/>
</dbReference>
<reference evidence="3 4" key="1">
    <citation type="submission" date="2017-03" db="EMBL/GenBank/DDBJ databases">
        <title>Genomes of endolithic fungi from Antarctica.</title>
        <authorList>
            <person name="Coleine C."/>
            <person name="Masonjones S."/>
            <person name="Stajich J.E."/>
        </authorList>
    </citation>
    <scope>NUCLEOTIDE SEQUENCE [LARGE SCALE GENOMIC DNA]</scope>
    <source>
        <strain evidence="3 4">CCFEE 6314</strain>
    </source>
</reference>
<feature type="compositionally biased region" description="Polar residues" evidence="1">
    <location>
        <begin position="386"/>
        <end position="406"/>
    </location>
</feature>
<dbReference type="InterPro" id="IPR002509">
    <property type="entry name" value="NODB_dom"/>
</dbReference>
<proteinExistence type="predicted"/>
<dbReference type="OrthoDB" id="2125469at2759"/>
<dbReference type="SUPFAM" id="SSF88713">
    <property type="entry name" value="Glycoside hydrolase/deacetylase"/>
    <property type="match status" value="1"/>
</dbReference>
<dbReference type="VEuPathDB" id="FungiDB:PV10_00670"/>
<dbReference type="AlphaFoldDB" id="A0A438MTW0"/>
<name>A0A438MTW0_EXOME</name>
<feature type="compositionally biased region" description="Polar residues" evidence="1">
    <location>
        <begin position="335"/>
        <end position="354"/>
    </location>
</feature>
<evidence type="ECO:0000256" key="1">
    <source>
        <dbReference type="SAM" id="MobiDB-lite"/>
    </source>
</evidence>
<dbReference type="VEuPathDB" id="FungiDB:PV10_08389"/>
<feature type="compositionally biased region" description="Polar residues" evidence="1">
    <location>
        <begin position="365"/>
        <end position="374"/>
    </location>
</feature>
<dbReference type="Gene3D" id="3.20.20.370">
    <property type="entry name" value="Glycoside hydrolase/deacetylase"/>
    <property type="match status" value="1"/>
</dbReference>
<sequence length="478" mass="52690">MGKKVLVGYGIDVDAVAGWVDTKDGSTPDPVEVSRGLFGATVGIDRLLQLLDKYKIKASWYVPAHTVESFPSQIAKIKNGGHEIGLHGYSHEYVSGLSEQQERDVLEKSIKILTEFTRESPRGWTAPAWTTSTRTIHLLEEMGIDDYGTKPTTYKAPNGHQNAASQWMEGMPSPKLSSIVTVPANWHLDDWPPFSPGDGGSDGFVDPHMIERMWKEHFDFFYEEYDEFVFPLSIHPQVSGKPHVLKMHQRIIEYINGFEGVEWYKNDNLLRSLSIARPTFVVSTSSTKSTSIVNSDAIPYSVASAEIWVKSAAYDRRSCPDRPKPTSLPPPSSKAEASNRSNASSQTNGTIRSFSTHHSKIPTLMGTSSIATTSLPPPMDKEVPISGNSQHLNSGGKSSHSVGTHQLKSEAKRSQQNASMEETGEVAASQQEQEVSPPGSAKSKDGAVNDKAGESKKPKKKSRVSKRTIKMLRWFAYT</sequence>
<feature type="region of interest" description="Disordered" evidence="1">
    <location>
        <begin position="316"/>
        <end position="467"/>
    </location>
</feature>
<organism evidence="3 4">
    <name type="scientific">Exophiala mesophila</name>
    <name type="common">Black yeast-like fungus</name>
    <dbReference type="NCBI Taxonomy" id="212818"/>
    <lineage>
        <taxon>Eukaryota</taxon>
        <taxon>Fungi</taxon>
        <taxon>Dikarya</taxon>
        <taxon>Ascomycota</taxon>
        <taxon>Pezizomycotina</taxon>
        <taxon>Eurotiomycetes</taxon>
        <taxon>Chaetothyriomycetidae</taxon>
        <taxon>Chaetothyriales</taxon>
        <taxon>Herpotrichiellaceae</taxon>
        <taxon>Exophiala</taxon>
    </lineage>
</organism>
<gene>
    <name evidence="3" type="ORF">B0A52_09629</name>
</gene>
<dbReference type="Proteomes" id="UP000288859">
    <property type="component" value="Unassembled WGS sequence"/>
</dbReference>
<dbReference type="PANTHER" id="PTHR47561">
    <property type="entry name" value="POLYSACCHARIDE DEACETYLASE FAMILY PROTEIN (AFU_ORTHOLOGUE AFUA_6G05030)"/>
    <property type="match status" value="1"/>
</dbReference>
<dbReference type="InterPro" id="IPR011330">
    <property type="entry name" value="Glyco_hydro/deAcase_b/a-brl"/>
</dbReference>
<feature type="compositionally biased region" description="Basic and acidic residues" evidence="1">
    <location>
        <begin position="442"/>
        <end position="456"/>
    </location>
</feature>
<accession>A0A438MTW0</accession>